<keyword evidence="1" id="KW-0812">Transmembrane</keyword>
<dbReference type="Proteomes" id="UP001500827">
    <property type="component" value="Unassembled WGS sequence"/>
</dbReference>
<evidence type="ECO:0000256" key="1">
    <source>
        <dbReference type="SAM" id="Phobius"/>
    </source>
</evidence>
<keyword evidence="3" id="KW-1185">Reference proteome</keyword>
<dbReference type="InterPro" id="IPR005625">
    <property type="entry name" value="PepSY-ass_TM"/>
</dbReference>
<protein>
    <recommendedName>
        <fullName evidence="4">PepSY domain-containing protein</fullName>
    </recommendedName>
</protein>
<accession>A0ABP7LN19</accession>
<evidence type="ECO:0000313" key="2">
    <source>
        <dbReference type="EMBL" id="GAA3904319.1"/>
    </source>
</evidence>
<evidence type="ECO:0000313" key="3">
    <source>
        <dbReference type="Proteomes" id="UP001500827"/>
    </source>
</evidence>
<feature type="transmembrane region" description="Helical" evidence="1">
    <location>
        <begin position="88"/>
        <end position="112"/>
    </location>
</feature>
<dbReference type="EMBL" id="BAABBM010000001">
    <property type="protein sequence ID" value="GAA3904319.1"/>
    <property type="molecule type" value="Genomic_DNA"/>
</dbReference>
<keyword evidence="1" id="KW-1133">Transmembrane helix</keyword>
<dbReference type="Pfam" id="PF03929">
    <property type="entry name" value="PepSY_TM"/>
    <property type="match status" value="1"/>
</dbReference>
<name>A0ABP7LN19_9SPHN</name>
<organism evidence="2 3">
    <name type="scientific">Sphingomonas limnosediminicola</name>
    <dbReference type="NCBI Taxonomy" id="940133"/>
    <lineage>
        <taxon>Bacteria</taxon>
        <taxon>Pseudomonadati</taxon>
        <taxon>Pseudomonadota</taxon>
        <taxon>Alphaproteobacteria</taxon>
        <taxon>Sphingomonadales</taxon>
        <taxon>Sphingomonadaceae</taxon>
        <taxon>Sphingomonas</taxon>
    </lineage>
</organism>
<keyword evidence="1" id="KW-0472">Membrane</keyword>
<comment type="caution">
    <text evidence="2">The sequence shown here is derived from an EMBL/GenBank/DDBJ whole genome shotgun (WGS) entry which is preliminary data.</text>
</comment>
<evidence type="ECO:0008006" key="4">
    <source>
        <dbReference type="Google" id="ProtNLM"/>
    </source>
</evidence>
<gene>
    <name evidence="2" type="ORF">GCM10022276_23680</name>
</gene>
<sequence>MRKWHRWLATLFGVFLLWISATGLLSQIGELVNKGGFESEARAAVAAPVAPPGFKCPDTMSCRPKQKPGAWNLGLLHNLHSGESFGPVGTIISIMSGLALLFFSFSGLWMYIQLWRGRLAKTQHGGKVRGGKFFW</sequence>
<proteinExistence type="predicted"/>
<reference evidence="3" key="1">
    <citation type="journal article" date="2019" name="Int. J. Syst. Evol. Microbiol.">
        <title>The Global Catalogue of Microorganisms (GCM) 10K type strain sequencing project: providing services to taxonomists for standard genome sequencing and annotation.</title>
        <authorList>
            <consortium name="The Broad Institute Genomics Platform"/>
            <consortium name="The Broad Institute Genome Sequencing Center for Infectious Disease"/>
            <person name="Wu L."/>
            <person name="Ma J."/>
        </authorList>
    </citation>
    <scope>NUCLEOTIDE SEQUENCE [LARGE SCALE GENOMIC DNA]</scope>
    <source>
        <strain evidence="3">JCM 17543</strain>
    </source>
</reference>